<dbReference type="PANTHER" id="PTHR43649">
    <property type="entry name" value="ARABINOSE-BINDING PROTEIN-RELATED"/>
    <property type="match status" value="1"/>
</dbReference>
<reference evidence="2 3" key="1">
    <citation type="submission" date="2021-01" db="EMBL/GenBank/DDBJ databases">
        <title>Whole genome shotgun sequence of Asanoa iriomotensis NBRC 100142.</title>
        <authorList>
            <person name="Komaki H."/>
            <person name="Tamura T."/>
        </authorList>
    </citation>
    <scope>NUCLEOTIDE SEQUENCE [LARGE SCALE GENOMIC DNA]</scope>
    <source>
        <strain evidence="2 3">NBRC 100142</strain>
    </source>
</reference>
<proteinExistence type="predicted"/>
<gene>
    <name evidence="2" type="ORF">Air01nite_40770</name>
</gene>
<evidence type="ECO:0000256" key="1">
    <source>
        <dbReference type="SAM" id="SignalP"/>
    </source>
</evidence>
<dbReference type="InterPro" id="IPR006059">
    <property type="entry name" value="SBP"/>
</dbReference>
<accession>A0ABQ4C5B7</accession>
<dbReference type="Pfam" id="PF01547">
    <property type="entry name" value="SBP_bac_1"/>
    <property type="match status" value="1"/>
</dbReference>
<keyword evidence="3" id="KW-1185">Reference proteome</keyword>
<keyword evidence="1" id="KW-0732">Signal</keyword>
<protein>
    <submittedName>
        <fullName evidence="2">Sugar ABC transporter substrate-binding protein</fullName>
    </submittedName>
</protein>
<dbReference type="Gene3D" id="3.40.190.10">
    <property type="entry name" value="Periplasmic binding protein-like II"/>
    <property type="match status" value="1"/>
</dbReference>
<feature type="chain" id="PRO_5045361675" evidence="1">
    <location>
        <begin position="40"/>
        <end position="464"/>
    </location>
</feature>
<dbReference type="SUPFAM" id="SSF53850">
    <property type="entry name" value="Periplasmic binding protein-like II"/>
    <property type="match status" value="1"/>
</dbReference>
<feature type="signal peptide" evidence="1">
    <location>
        <begin position="1"/>
        <end position="39"/>
    </location>
</feature>
<sequence length="464" mass="48578">MYVRFPDAAQGANGVKMSVHRRTAAAVAAAVALSLGACAPGGGSADKNDTPATVSTDVAAAGDVTLKLTNFWGGAEGEWIKQVVGNFEKKYPNVKIQATTEDWGQLNSTLNLQLQDDGGPDIATANNGWQSLGTLAKGGLVLNLDAYAKAYGWDTEVPTTIARQNRFTTDFTTMGSGSWFSTPMARTSLIGLYYNADKLKSLGIDPPRTLADLEAAAAKAKAAGEVPFEYGSLDSSTTVLLGVQALLADKKKVNDYIYGDPSVKATDVAMTDAIALTKKWADAGYFPPHFEGIDYQTAVANYVGGKGVFRWEYTGSLGLSAQQQGHFGYVQLPQQSGSGTVGVGAAPGAMVISAKSKHPDVAAAFLDYLMSPEAGQAAADHGLVPAMSPDVKVPAQSLSLTDESAAAATLDSDDGYVPYFDWSSPTMLDTLGQNLQLVLAGKLTADKFTAAVDKDRDAFLAGRG</sequence>
<comment type="caution">
    <text evidence="2">The sequence shown here is derived from an EMBL/GenBank/DDBJ whole genome shotgun (WGS) entry which is preliminary data.</text>
</comment>
<dbReference type="PANTHER" id="PTHR43649:SF12">
    <property type="entry name" value="DIACETYLCHITOBIOSE BINDING PROTEIN DASA"/>
    <property type="match status" value="1"/>
</dbReference>
<organism evidence="2 3">
    <name type="scientific">Asanoa iriomotensis</name>
    <dbReference type="NCBI Taxonomy" id="234613"/>
    <lineage>
        <taxon>Bacteria</taxon>
        <taxon>Bacillati</taxon>
        <taxon>Actinomycetota</taxon>
        <taxon>Actinomycetes</taxon>
        <taxon>Micromonosporales</taxon>
        <taxon>Micromonosporaceae</taxon>
        <taxon>Asanoa</taxon>
    </lineage>
</organism>
<dbReference type="EMBL" id="BONC01000028">
    <property type="protein sequence ID" value="GIF57982.1"/>
    <property type="molecule type" value="Genomic_DNA"/>
</dbReference>
<evidence type="ECO:0000313" key="2">
    <source>
        <dbReference type="EMBL" id="GIF57982.1"/>
    </source>
</evidence>
<dbReference type="InterPro" id="IPR050490">
    <property type="entry name" value="Bact_solute-bd_prot1"/>
</dbReference>
<evidence type="ECO:0000313" key="3">
    <source>
        <dbReference type="Proteomes" id="UP000624325"/>
    </source>
</evidence>
<dbReference type="Proteomes" id="UP000624325">
    <property type="component" value="Unassembled WGS sequence"/>
</dbReference>
<name>A0ABQ4C5B7_9ACTN</name>